<dbReference type="Proteomes" id="UP001165740">
    <property type="component" value="Chromosome 6"/>
</dbReference>
<keyword evidence="6" id="KW-1133">Transmembrane helix</keyword>
<comment type="function">
    <text evidence="9">Mediates the uptake of pyruvate into mitochondria.</text>
</comment>
<evidence type="ECO:0000256" key="2">
    <source>
        <dbReference type="ARBA" id="ARBA00006416"/>
    </source>
</evidence>
<keyword evidence="5 9" id="KW-0999">Mitochondrion inner membrane</keyword>
<keyword evidence="3 9" id="KW-0813">Transport</keyword>
<keyword evidence="10" id="KW-1185">Reference proteome</keyword>
<comment type="subcellular location">
    <subcellularLocation>
        <location evidence="1 9">Mitochondrion inner membrane</location>
        <topology evidence="1 9">Multi-pass membrane protein</topology>
    </subcellularLocation>
</comment>
<dbReference type="RefSeq" id="XP_055888503.1">
    <property type="nucleotide sequence ID" value="XM_056032528.1"/>
</dbReference>
<name>A0A9W3AML0_BIOGL</name>
<evidence type="ECO:0000313" key="11">
    <source>
        <dbReference type="RefSeq" id="XP_055888503.1"/>
    </source>
</evidence>
<evidence type="ECO:0000256" key="1">
    <source>
        <dbReference type="ARBA" id="ARBA00004448"/>
    </source>
</evidence>
<evidence type="ECO:0000256" key="5">
    <source>
        <dbReference type="ARBA" id="ARBA00022792"/>
    </source>
</evidence>
<dbReference type="GeneID" id="106077747"/>
<evidence type="ECO:0000256" key="8">
    <source>
        <dbReference type="ARBA" id="ARBA00023136"/>
    </source>
</evidence>
<proteinExistence type="inferred from homology"/>
<dbReference type="GO" id="GO:0005743">
    <property type="term" value="C:mitochondrial inner membrane"/>
    <property type="evidence" value="ECO:0007669"/>
    <property type="project" value="UniProtKB-SubCell"/>
</dbReference>
<evidence type="ECO:0000256" key="6">
    <source>
        <dbReference type="ARBA" id="ARBA00022989"/>
    </source>
</evidence>
<dbReference type="OMA" id="DWICSTH"/>
<keyword evidence="8" id="KW-0472">Membrane</keyword>
<dbReference type="Pfam" id="PF03650">
    <property type="entry name" value="MPC"/>
    <property type="match status" value="1"/>
</dbReference>
<dbReference type="InterPro" id="IPR005336">
    <property type="entry name" value="MPC"/>
</dbReference>
<evidence type="ECO:0000256" key="7">
    <source>
        <dbReference type="ARBA" id="ARBA00023128"/>
    </source>
</evidence>
<reference evidence="11" key="1">
    <citation type="submission" date="2025-08" db="UniProtKB">
        <authorList>
            <consortium name="RefSeq"/>
        </authorList>
    </citation>
    <scope>IDENTIFICATION</scope>
</reference>
<evidence type="ECO:0000256" key="3">
    <source>
        <dbReference type="ARBA" id="ARBA00022448"/>
    </source>
</evidence>
<dbReference type="OrthoDB" id="1697690at2759"/>
<keyword evidence="4" id="KW-0812">Transmembrane</keyword>
<protein>
    <recommendedName>
        <fullName evidence="9">Mitochondrial pyruvate carrier</fullName>
    </recommendedName>
</protein>
<evidence type="ECO:0000256" key="4">
    <source>
        <dbReference type="ARBA" id="ARBA00022692"/>
    </source>
</evidence>
<keyword evidence="7 9" id="KW-0496">Mitochondrion</keyword>
<gene>
    <name evidence="11" type="primary">LOC106077747</name>
</gene>
<accession>A0A9W3AML0</accession>
<dbReference type="AlphaFoldDB" id="A0A9W3AML0"/>
<dbReference type="GO" id="GO:0006850">
    <property type="term" value="P:pyruvate import into mitochondria"/>
    <property type="evidence" value="ECO:0007669"/>
    <property type="project" value="InterPro"/>
</dbReference>
<dbReference type="PANTHER" id="PTHR14154">
    <property type="entry name" value="UPF0041 BRAIN PROTEIN 44-RELATED"/>
    <property type="match status" value="1"/>
</dbReference>
<sequence>MSFSFLHIFNILHLGFYYYSTHFWGPVANWGLPLAAIADLKKNPEIISGKMTLALSIYSCLFMRFAWKVIPRNLLLLSCHMTNEVAQLTQGARFINYHHLMSDEQREQYRATFIAEELSKKAQTSLTSKTSLHPPPYTEAEILEEIEEQEKYLRMMQDAANVKK</sequence>
<organism evidence="10 11">
    <name type="scientific">Biomphalaria glabrata</name>
    <name type="common">Bloodfluke planorb</name>
    <name type="synonym">Freshwater snail</name>
    <dbReference type="NCBI Taxonomy" id="6526"/>
    <lineage>
        <taxon>Eukaryota</taxon>
        <taxon>Metazoa</taxon>
        <taxon>Spiralia</taxon>
        <taxon>Lophotrochozoa</taxon>
        <taxon>Mollusca</taxon>
        <taxon>Gastropoda</taxon>
        <taxon>Heterobranchia</taxon>
        <taxon>Euthyneura</taxon>
        <taxon>Panpulmonata</taxon>
        <taxon>Hygrophila</taxon>
        <taxon>Lymnaeoidea</taxon>
        <taxon>Planorbidae</taxon>
        <taxon>Biomphalaria</taxon>
    </lineage>
</organism>
<evidence type="ECO:0000256" key="9">
    <source>
        <dbReference type="RuleBase" id="RU363100"/>
    </source>
</evidence>
<evidence type="ECO:0000313" key="10">
    <source>
        <dbReference type="Proteomes" id="UP001165740"/>
    </source>
</evidence>
<comment type="similarity">
    <text evidence="2 9">Belongs to the mitochondrial pyruvate carrier (MPC) (TC 2.A.105) family.</text>
</comment>